<feature type="compositionally biased region" description="Low complexity" evidence="1">
    <location>
        <begin position="116"/>
        <end position="128"/>
    </location>
</feature>
<evidence type="ECO:0000313" key="2">
    <source>
        <dbReference type="EMBL" id="VDP50861.1"/>
    </source>
</evidence>
<gene>
    <name evidence="2" type="ORF">HPBE_LOCUS25373</name>
</gene>
<keyword evidence="3" id="KW-1185">Reference proteome</keyword>
<dbReference type="SUPFAM" id="SSF56672">
    <property type="entry name" value="DNA/RNA polymerases"/>
    <property type="match status" value="1"/>
</dbReference>
<protein>
    <submittedName>
        <fullName evidence="4">PHD-type domain-containing protein</fullName>
    </submittedName>
</protein>
<name>A0A183GRQ3_HELPZ</name>
<evidence type="ECO:0000256" key="1">
    <source>
        <dbReference type="SAM" id="MobiDB-lite"/>
    </source>
</evidence>
<feature type="compositionally biased region" description="Basic and acidic residues" evidence="1">
    <location>
        <begin position="149"/>
        <end position="170"/>
    </location>
</feature>
<organism evidence="3 4">
    <name type="scientific">Heligmosomoides polygyrus</name>
    <name type="common">Parasitic roundworm</name>
    <dbReference type="NCBI Taxonomy" id="6339"/>
    <lineage>
        <taxon>Eukaryota</taxon>
        <taxon>Metazoa</taxon>
        <taxon>Ecdysozoa</taxon>
        <taxon>Nematoda</taxon>
        <taxon>Chromadorea</taxon>
        <taxon>Rhabditida</taxon>
        <taxon>Rhabditina</taxon>
        <taxon>Rhabditomorpha</taxon>
        <taxon>Strongyloidea</taxon>
        <taxon>Heligmosomidae</taxon>
        <taxon>Heligmosomoides</taxon>
    </lineage>
</organism>
<accession>A0A183GRQ3</accession>
<feature type="compositionally biased region" description="Acidic residues" evidence="1">
    <location>
        <begin position="73"/>
        <end position="85"/>
    </location>
</feature>
<dbReference type="OrthoDB" id="6161926at2759"/>
<accession>A0A3P8E3D7</accession>
<dbReference type="AlphaFoldDB" id="A0A183GRQ3"/>
<feature type="compositionally biased region" description="Basic residues" evidence="1">
    <location>
        <begin position="98"/>
        <end position="115"/>
    </location>
</feature>
<dbReference type="Proteomes" id="UP000050761">
    <property type="component" value="Unassembled WGS sequence"/>
</dbReference>
<feature type="compositionally biased region" description="Basic and acidic residues" evidence="1">
    <location>
        <begin position="88"/>
        <end position="97"/>
    </location>
</feature>
<dbReference type="InterPro" id="IPR043502">
    <property type="entry name" value="DNA/RNA_pol_sf"/>
</dbReference>
<feature type="region of interest" description="Disordered" evidence="1">
    <location>
        <begin position="1"/>
        <end position="170"/>
    </location>
</feature>
<dbReference type="Gene3D" id="3.10.10.10">
    <property type="entry name" value="HIV Type 1 Reverse Transcriptase, subunit A, domain 1"/>
    <property type="match status" value="1"/>
</dbReference>
<dbReference type="WBParaSite" id="HPBE_0002537301-mRNA-1">
    <property type="protein sequence ID" value="HPBE_0002537301-mRNA-1"/>
    <property type="gene ID" value="HPBE_0002537301"/>
</dbReference>
<reference evidence="4" key="2">
    <citation type="submission" date="2019-09" db="UniProtKB">
        <authorList>
            <consortium name="WormBaseParasite"/>
        </authorList>
    </citation>
    <scope>IDENTIFICATION</scope>
</reference>
<sequence>MKIGPMSATSGSASLSKELQEQLTELSKSVRVPVVINFGGMDNQNTQRFGGMDNPSAQDCELSAFEKSLLDGNSDDGESGDDFTEENFNGKDEDAPPRKRKRGRGSRNRRCRKNRSTISRSSSSSSTSEDSDYSCDSQGASSRSNSEADDLHHRQMVKKEAREESLRKSYEAASPLPRIPKRIEFAASTGVAPEIVSIEKKKLRARVVDKTQCQKLTAALVKEKKTFKGERNHNSKTRKPVKRSETMRYALPGSLSTSLSQIDERQDIPVGGRLAYFARNWSVLGIDKWAASVLAGYKIPFHSKCPPLAQREVNQGSSHPLLLGEIKKMLEKGAIEEIPWSEKVWLSSMFCIPKKDGSVRPIINLKPLNKFVALEHFKMESLTLLKDLVETG</sequence>
<evidence type="ECO:0000313" key="3">
    <source>
        <dbReference type="Proteomes" id="UP000050761"/>
    </source>
</evidence>
<reference evidence="2 3" key="1">
    <citation type="submission" date="2018-11" db="EMBL/GenBank/DDBJ databases">
        <authorList>
            <consortium name="Pathogen Informatics"/>
        </authorList>
    </citation>
    <scope>NUCLEOTIDE SEQUENCE [LARGE SCALE GENOMIC DNA]</scope>
</reference>
<proteinExistence type="predicted"/>
<feature type="compositionally biased region" description="Polar residues" evidence="1">
    <location>
        <begin position="7"/>
        <end position="27"/>
    </location>
</feature>
<evidence type="ECO:0000313" key="4">
    <source>
        <dbReference type="WBParaSite" id="HPBE_0002537301-mRNA-1"/>
    </source>
</evidence>
<dbReference type="EMBL" id="UZAH01037802">
    <property type="protein sequence ID" value="VDP50861.1"/>
    <property type="molecule type" value="Genomic_DNA"/>
</dbReference>